<gene>
    <name evidence="2" type="ORF">GCM10011352_26490</name>
</gene>
<reference evidence="3" key="1">
    <citation type="journal article" date="2019" name="Int. J. Syst. Evol. Microbiol.">
        <title>The Global Catalogue of Microorganisms (GCM) 10K type strain sequencing project: providing services to taxonomists for standard genome sequencing and annotation.</title>
        <authorList>
            <consortium name="The Broad Institute Genomics Platform"/>
            <consortium name="The Broad Institute Genome Sequencing Center for Infectious Disease"/>
            <person name="Wu L."/>
            <person name="Ma J."/>
        </authorList>
    </citation>
    <scope>NUCLEOTIDE SEQUENCE [LARGE SCALE GENOMIC DNA]</scope>
    <source>
        <strain evidence="3">CGMCC 1.15341</strain>
    </source>
</reference>
<dbReference type="Proteomes" id="UP000629025">
    <property type="component" value="Unassembled WGS sequence"/>
</dbReference>
<evidence type="ECO:0000313" key="2">
    <source>
        <dbReference type="EMBL" id="GGB99020.1"/>
    </source>
</evidence>
<proteinExistence type="predicted"/>
<feature type="transmembrane region" description="Helical" evidence="1">
    <location>
        <begin position="46"/>
        <end position="67"/>
    </location>
</feature>
<dbReference type="RefSeq" id="WP_188749088.1">
    <property type="nucleotide sequence ID" value="NZ_BMIJ01000005.1"/>
</dbReference>
<accession>A0ABQ1KH77</accession>
<comment type="caution">
    <text evidence="2">The sequence shown here is derived from an EMBL/GenBank/DDBJ whole genome shotgun (WGS) entry which is preliminary data.</text>
</comment>
<evidence type="ECO:0000313" key="3">
    <source>
        <dbReference type="Proteomes" id="UP000629025"/>
    </source>
</evidence>
<keyword evidence="3" id="KW-1185">Reference proteome</keyword>
<keyword evidence="1" id="KW-1133">Transmembrane helix</keyword>
<keyword evidence="1" id="KW-0472">Membrane</keyword>
<protein>
    <submittedName>
        <fullName evidence="2">Uncharacterized protein</fullName>
    </submittedName>
</protein>
<name>A0ABQ1KH77_9GAMM</name>
<organism evidence="2 3">
    <name type="scientific">Marinobacterium zhoushanense</name>
    <dbReference type="NCBI Taxonomy" id="1679163"/>
    <lineage>
        <taxon>Bacteria</taxon>
        <taxon>Pseudomonadati</taxon>
        <taxon>Pseudomonadota</taxon>
        <taxon>Gammaproteobacteria</taxon>
        <taxon>Oceanospirillales</taxon>
        <taxon>Oceanospirillaceae</taxon>
        <taxon>Marinobacterium</taxon>
    </lineage>
</organism>
<evidence type="ECO:0000256" key="1">
    <source>
        <dbReference type="SAM" id="Phobius"/>
    </source>
</evidence>
<dbReference type="EMBL" id="BMIJ01000005">
    <property type="protein sequence ID" value="GGB99020.1"/>
    <property type="molecule type" value="Genomic_DNA"/>
</dbReference>
<sequence>MKEFMYALALCLLMASGWSISKAPSERAIKAAPDAATAAQLEQERGQIRAIAGGALVLALVCGVVGWRSKSREDADRKKLD</sequence>
<keyword evidence="1" id="KW-0812">Transmembrane</keyword>